<keyword evidence="1" id="KW-0812">Transmembrane</keyword>
<sequence length="147" mass="17246">MNEDNPFERFLLVLGIEMIPFFCFLCCYCKLVINFTKHHDSKKNFIICSTMASIYIILILMFLVIMYLLFMKKNNKQIGIMAIGSLIQLPILITYTCFDFSFIMIFVILFQNGYNADLIDVIEYYEANFITTINNDQNESLNEQAHN</sequence>
<proteinExistence type="predicted"/>
<gene>
    <name evidence="2" type="ORF">M9Y10_007883</name>
</gene>
<organism evidence="2 3">
    <name type="scientific">Tritrichomonas musculus</name>
    <dbReference type="NCBI Taxonomy" id="1915356"/>
    <lineage>
        <taxon>Eukaryota</taxon>
        <taxon>Metamonada</taxon>
        <taxon>Parabasalia</taxon>
        <taxon>Tritrichomonadida</taxon>
        <taxon>Tritrichomonadidae</taxon>
        <taxon>Tritrichomonas</taxon>
    </lineage>
</organism>
<feature type="transmembrane region" description="Helical" evidence="1">
    <location>
        <begin position="89"/>
        <end position="110"/>
    </location>
</feature>
<feature type="transmembrane region" description="Helical" evidence="1">
    <location>
        <begin position="12"/>
        <end position="33"/>
    </location>
</feature>
<feature type="transmembrane region" description="Helical" evidence="1">
    <location>
        <begin position="45"/>
        <end position="69"/>
    </location>
</feature>
<comment type="caution">
    <text evidence="2">The sequence shown here is derived from an EMBL/GenBank/DDBJ whole genome shotgun (WGS) entry which is preliminary data.</text>
</comment>
<protein>
    <submittedName>
        <fullName evidence="2">Uncharacterized protein</fullName>
    </submittedName>
</protein>
<keyword evidence="1" id="KW-0472">Membrane</keyword>
<dbReference type="Proteomes" id="UP001470230">
    <property type="component" value="Unassembled WGS sequence"/>
</dbReference>
<reference evidence="2 3" key="1">
    <citation type="submission" date="2024-04" db="EMBL/GenBank/DDBJ databases">
        <title>Tritrichomonas musculus Genome.</title>
        <authorList>
            <person name="Alves-Ferreira E."/>
            <person name="Grigg M."/>
            <person name="Lorenzi H."/>
            <person name="Galac M."/>
        </authorList>
    </citation>
    <scope>NUCLEOTIDE SEQUENCE [LARGE SCALE GENOMIC DNA]</scope>
    <source>
        <strain evidence="2 3">EAF2021</strain>
    </source>
</reference>
<accession>A0ABR2J3M7</accession>
<name>A0ABR2J3M7_9EUKA</name>
<evidence type="ECO:0000256" key="1">
    <source>
        <dbReference type="SAM" id="Phobius"/>
    </source>
</evidence>
<evidence type="ECO:0000313" key="3">
    <source>
        <dbReference type="Proteomes" id="UP001470230"/>
    </source>
</evidence>
<dbReference type="EMBL" id="JAPFFF010000013">
    <property type="protein sequence ID" value="KAK8872123.1"/>
    <property type="molecule type" value="Genomic_DNA"/>
</dbReference>
<keyword evidence="3" id="KW-1185">Reference proteome</keyword>
<evidence type="ECO:0000313" key="2">
    <source>
        <dbReference type="EMBL" id="KAK8872123.1"/>
    </source>
</evidence>
<keyword evidence="1" id="KW-1133">Transmembrane helix</keyword>